<sequence length="852" mass="90758">MDVLQTSDVEIFAWDGEPEEILQGSQRCNRNGEARNNIVAFAYVPEATNASSPSAHYRRARYLVKPLGVFVKDHLRSKNDIFFSNDSLTKAEQPPSVVERGPVAVTLSDTRTPVSFSLSNYGTAAAELSGAWPATVAQAAPSPPQQPPQPQPLQPPQQGQQQQQQQQYQKNHHQNQQHHQRKQHQDQQWEQRQQWQQWQQWQPSHDAVTLFELSTHSCFSHRDGAPDGDPLLSKLHLSEPLLRPRSSPPFTPAATSTVFPTTASTATAAAAESFADQVEGPAALVSALAPAPASMALAEQLLATCHGTSISATPSLFRTGGQPRALTHIACSDSAALMAQNRLTSTGTSGVAESALPPSPSKGGHQVEQLRLHYHQEQQQQQEQQQEQQQQQQQQWQQQWQQQQWQLLHGQDQIVLAAQAHLGHLEAPALAAASKNGLLPGLSLLYGSSDLLLGGSSLQNQDINPVGSGDVSTAAASVPSDGGSSYIAIDGATIITNGRYNDSNRLAEEKPSLAHLLVVSTATATATAAAVTASAGGKNGVIATFSQHQGLLQRESLLRKERITKELLAGTQIKEEPQRATLGAAVCLLGAAATASIEGPSGLSTGPVAKSVGTGPTTFTTEERMRWSTGTSSGSGLDLDFFLDSSRELSPSAAAAAGGWTSTSIMSTHQGGDSVSGGDSLLTRELLQQQQQEQQQQVQQEQQHDLHLPPPPPPPPPQYQQVQQQPPRLHEFTAVQRRPPVVLDATHSGSCEGPAAGFPGPIRRLASAPAAAATKGAFTPQQSVVATARFQPYAAGRYFPTPARSPPPGGDLGSSRLVGGSQNQNQNQQAVPAGLHLIMPPGAVSQPPLPQP</sequence>
<gene>
    <name evidence="3" type="ORF">Vafri_3013</name>
</gene>
<feature type="coiled-coil region" evidence="1">
    <location>
        <begin position="367"/>
        <end position="399"/>
    </location>
</feature>
<feature type="region of interest" description="Disordered" evidence="2">
    <location>
        <begin position="346"/>
        <end position="366"/>
    </location>
</feature>
<evidence type="ECO:0000256" key="2">
    <source>
        <dbReference type="SAM" id="MobiDB-lite"/>
    </source>
</evidence>
<proteinExistence type="predicted"/>
<protein>
    <submittedName>
        <fullName evidence="3">Uncharacterized protein</fullName>
    </submittedName>
</protein>
<feature type="compositionally biased region" description="Pro residues" evidence="2">
    <location>
        <begin position="708"/>
        <end position="718"/>
    </location>
</feature>
<dbReference type="EMBL" id="BNCO01000003">
    <property type="protein sequence ID" value="GIL45928.1"/>
    <property type="molecule type" value="Genomic_DNA"/>
</dbReference>
<evidence type="ECO:0000313" key="4">
    <source>
        <dbReference type="Proteomes" id="UP000747399"/>
    </source>
</evidence>
<organism evidence="3 4">
    <name type="scientific">Volvox africanus</name>
    <dbReference type="NCBI Taxonomy" id="51714"/>
    <lineage>
        <taxon>Eukaryota</taxon>
        <taxon>Viridiplantae</taxon>
        <taxon>Chlorophyta</taxon>
        <taxon>core chlorophytes</taxon>
        <taxon>Chlorophyceae</taxon>
        <taxon>CS clade</taxon>
        <taxon>Chlamydomonadales</taxon>
        <taxon>Volvocaceae</taxon>
        <taxon>Volvox</taxon>
    </lineage>
</organism>
<feature type="compositionally biased region" description="Basic residues" evidence="2">
    <location>
        <begin position="170"/>
        <end position="182"/>
    </location>
</feature>
<dbReference type="Proteomes" id="UP000747399">
    <property type="component" value="Unassembled WGS sequence"/>
</dbReference>
<feature type="region of interest" description="Disordered" evidence="2">
    <location>
        <begin position="797"/>
        <end position="852"/>
    </location>
</feature>
<feature type="region of interest" description="Disordered" evidence="2">
    <location>
        <begin position="599"/>
        <end position="633"/>
    </location>
</feature>
<keyword evidence="1" id="KW-0175">Coiled coil</keyword>
<reference evidence="3" key="1">
    <citation type="journal article" date="2021" name="Proc. Natl. Acad. Sci. U.S.A.">
        <title>Three genomes in the algal genus Volvox reveal the fate of a haploid sex-determining region after a transition to homothallism.</title>
        <authorList>
            <person name="Yamamoto K."/>
            <person name="Hamaji T."/>
            <person name="Kawai-Toyooka H."/>
            <person name="Matsuzaki R."/>
            <person name="Takahashi F."/>
            <person name="Nishimura Y."/>
            <person name="Kawachi M."/>
            <person name="Noguchi H."/>
            <person name="Minakuchi Y."/>
            <person name="Umen J.G."/>
            <person name="Toyoda A."/>
            <person name="Nozaki H."/>
        </authorList>
    </citation>
    <scope>NUCLEOTIDE SEQUENCE</scope>
    <source>
        <strain evidence="3">NIES-3780</strain>
    </source>
</reference>
<keyword evidence="4" id="KW-1185">Reference proteome</keyword>
<feature type="region of interest" description="Disordered" evidence="2">
    <location>
        <begin position="688"/>
        <end position="727"/>
    </location>
</feature>
<dbReference type="AlphaFoldDB" id="A0A8J4ETG6"/>
<evidence type="ECO:0000256" key="1">
    <source>
        <dbReference type="SAM" id="Coils"/>
    </source>
</evidence>
<feature type="region of interest" description="Disordered" evidence="2">
    <location>
        <begin position="136"/>
        <end position="191"/>
    </location>
</feature>
<feature type="compositionally biased region" description="Pro residues" evidence="2">
    <location>
        <begin position="141"/>
        <end position="155"/>
    </location>
</feature>
<name>A0A8J4ETG6_9CHLO</name>
<feature type="compositionally biased region" description="Low complexity" evidence="2">
    <location>
        <begin position="156"/>
        <end position="169"/>
    </location>
</feature>
<accession>A0A8J4ETG6</accession>
<evidence type="ECO:0000313" key="3">
    <source>
        <dbReference type="EMBL" id="GIL45928.1"/>
    </source>
</evidence>
<feature type="compositionally biased region" description="Low complexity" evidence="2">
    <location>
        <begin position="688"/>
        <end position="701"/>
    </location>
</feature>
<comment type="caution">
    <text evidence="3">The sequence shown here is derived from an EMBL/GenBank/DDBJ whole genome shotgun (WGS) entry which is preliminary data.</text>
</comment>